<reference evidence="2 3" key="1">
    <citation type="journal article" date="2018" name="Front. Microbiol.">
        <title>Genome-Wide Analysis of Corynespora cassiicola Leaf Fall Disease Putative Effectors.</title>
        <authorList>
            <person name="Lopez D."/>
            <person name="Ribeiro S."/>
            <person name="Label P."/>
            <person name="Fumanal B."/>
            <person name="Venisse J.S."/>
            <person name="Kohler A."/>
            <person name="de Oliveira R.R."/>
            <person name="Labutti K."/>
            <person name="Lipzen A."/>
            <person name="Lail K."/>
            <person name="Bauer D."/>
            <person name="Ohm R.A."/>
            <person name="Barry K.W."/>
            <person name="Spatafora J."/>
            <person name="Grigoriev I.V."/>
            <person name="Martin F.M."/>
            <person name="Pujade-Renaud V."/>
        </authorList>
    </citation>
    <scope>NUCLEOTIDE SEQUENCE [LARGE SCALE GENOMIC DNA]</scope>
    <source>
        <strain evidence="2 3">Philippines</strain>
    </source>
</reference>
<dbReference type="EMBL" id="KZ678131">
    <property type="protein sequence ID" value="PSN71459.1"/>
    <property type="molecule type" value="Genomic_DNA"/>
</dbReference>
<dbReference type="STRING" id="1448308.A0A2T2P1F3"/>
<organism evidence="2 3">
    <name type="scientific">Corynespora cassiicola Philippines</name>
    <dbReference type="NCBI Taxonomy" id="1448308"/>
    <lineage>
        <taxon>Eukaryota</taxon>
        <taxon>Fungi</taxon>
        <taxon>Dikarya</taxon>
        <taxon>Ascomycota</taxon>
        <taxon>Pezizomycotina</taxon>
        <taxon>Dothideomycetes</taxon>
        <taxon>Pleosporomycetidae</taxon>
        <taxon>Pleosporales</taxon>
        <taxon>Corynesporascaceae</taxon>
        <taxon>Corynespora</taxon>
    </lineage>
</organism>
<dbReference type="CDD" id="cd00161">
    <property type="entry name" value="beta-trefoil_Ricin-like"/>
    <property type="match status" value="1"/>
</dbReference>
<evidence type="ECO:0000313" key="3">
    <source>
        <dbReference type="Proteomes" id="UP000240883"/>
    </source>
</evidence>
<dbReference type="Proteomes" id="UP000240883">
    <property type="component" value="Unassembled WGS sequence"/>
</dbReference>
<dbReference type="OrthoDB" id="4158815at2759"/>
<dbReference type="SUPFAM" id="SSF50370">
    <property type="entry name" value="Ricin B-like lectins"/>
    <property type="match status" value="1"/>
</dbReference>
<gene>
    <name evidence="2" type="ORF">BS50DRAFT_570815</name>
</gene>
<evidence type="ECO:0008006" key="4">
    <source>
        <dbReference type="Google" id="ProtNLM"/>
    </source>
</evidence>
<dbReference type="InterPro" id="IPR035992">
    <property type="entry name" value="Ricin_B-like_lectins"/>
</dbReference>
<evidence type="ECO:0000313" key="2">
    <source>
        <dbReference type="EMBL" id="PSN71459.1"/>
    </source>
</evidence>
<protein>
    <recommendedName>
        <fullName evidence="4">Ricin B lectin domain-containing protein</fullName>
    </recommendedName>
</protein>
<dbReference type="AlphaFoldDB" id="A0A2T2P1F3"/>
<keyword evidence="3" id="KW-1185">Reference proteome</keyword>
<dbReference type="Gene3D" id="2.80.10.50">
    <property type="match status" value="1"/>
</dbReference>
<proteinExistence type="predicted"/>
<name>A0A2T2P1F3_CORCC</name>
<sequence>MDLDPNIWYRVTTAAAMEFQLSMAARAPQIDQSGRTIFFEGSNNNLRDQQWQFSPVNSFTFLLRTKASGRYGFMTADTENVCDEIVIRSYKDTPTNTAALWMILPWGDGTFYLSNQMCGEAIHLDFKATGGISLSRNITQPQPGQAFSFVKVGEINDPIFSTKSPPSAVSIVQTASPWQTLASDIPISVRVISTTSPLVTPSGRWSSSRYIQSSPTAQVHTRSHELSPSTAMGVGVTIGVIGLSPQAKRYRKAKMWKGFTPVTSARSTVVQSKSEDDLYVAELPVPESPAMVFSPPPSAGQISWHGRDSWHTFPGSPIVPNTPGLPVTPTTSPSELPV</sequence>
<accession>A0A2T2P1F3</accession>
<evidence type="ECO:0000256" key="1">
    <source>
        <dbReference type="SAM" id="MobiDB-lite"/>
    </source>
</evidence>
<feature type="region of interest" description="Disordered" evidence="1">
    <location>
        <begin position="306"/>
        <end position="338"/>
    </location>
</feature>
<feature type="compositionally biased region" description="Polar residues" evidence="1">
    <location>
        <begin position="328"/>
        <end position="338"/>
    </location>
</feature>